<sequence>MLFLILLRYLFWLMNVFKLYGNGRMASASLLPIDLITGEALSSTGPDELGAVLARRQSGL</sequence>
<protein>
    <submittedName>
        <fullName evidence="1">TonB-dependent outermembrane receptor</fullName>
    </submittedName>
</protein>
<proteinExistence type="predicted"/>
<dbReference type="AlphaFoldDB" id="A0AAX3IGW4"/>
<dbReference type="EMBL" id="LR590482">
    <property type="protein sequence ID" value="VTR05911.1"/>
    <property type="molecule type" value="Genomic_DNA"/>
</dbReference>
<keyword evidence="1" id="KW-0675">Receptor</keyword>
<name>A0AAX3IGW4_9PSED</name>
<accession>A0AAX3IGW4</accession>
<evidence type="ECO:0000313" key="1">
    <source>
        <dbReference type="EMBL" id="VTR05911.1"/>
    </source>
</evidence>
<evidence type="ECO:0000313" key="2">
    <source>
        <dbReference type="Proteomes" id="UP000306562"/>
    </source>
</evidence>
<organism evidence="1 2">
    <name type="scientific">Pseudomonas synxantha</name>
    <dbReference type="NCBI Taxonomy" id="47883"/>
    <lineage>
        <taxon>Bacteria</taxon>
        <taxon>Pseudomonadati</taxon>
        <taxon>Pseudomonadota</taxon>
        <taxon>Gammaproteobacteria</taxon>
        <taxon>Pseudomonadales</taxon>
        <taxon>Pseudomonadaceae</taxon>
        <taxon>Pseudomonas</taxon>
    </lineage>
</organism>
<reference evidence="1 2" key="1">
    <citation type="submission" date="2019-05" db="EMBL/GenBank/DDBJ databases">
        <authorList>
            <consortium name="Pathogen Informatics"/>
        </authorList>
    </citation>
    <scope>NUCLEOTIDE SEQUENCE [LARGE SCALE GENOMIC DNA]</scope>
    <source>
        <strain evidence="1 2">NCTC10696</strain>
    </source>
</reference>
<gene>
    <name evidence="1" type="ORF">NCTC10696_06054</name>
</gene>
<dbReference type="Proteomes" id="UP000306562">
    <property type="component" value="Chromosome"/>
</dbReference>